<dbReference type="CDD" id="cd09917">
    <property type="entry name" value="F-box_SF"/>
    <property type="match status" value="1"/>
</dbReference>
<keyword evidence="2" id="KW-1185">Reference proteome</keyword>
<dbReference type="PROSITE" id="PS50181">
    <property type="entry name" value="FBOX"/>
    <property type="match status" value="1"/>
</dbReference>
<organism evidence="2 3">
    <name type="scientific">Cephus cinctus</name>
    <name type="common">Wheat stem sawfly</name>
    <dbReference type="NCBI Taxonomy" id="211228"/>
    <lineage>
        <taxon>Eukaryota</taxon>
        <taxon>Metazoa</taxon>
        <taxon>Ecdysozoa</taxon>
        <taxon>Arthropoda</taxon>
        <taxon>Hexapoda</taxon>
        <taxon>Insecta</taxon>
        <taxon>Pterygota</taxon>
        <taxon>Neoptera</taxon>
        <taxon>Endopterygota</taxon>
        <taxon>Hymenoptera</taxon>
        <taxon>Cephoidea</taxon>
        <taxon>Cephidae</taxon>
        <taxon>Cephus</taxon>
    </lineage>
</organism>
<reference evidence="3" key="1">
    <citation type="submission" date="2025-08" db="UniProtKB">
        <authorList>
            <consortium name="RefSeq"/>
        </authorList>
    </citation>
    <scope>IDENTIFICATION</scope>
</reference>
<dbReference type="GeneID" id="107271851"/>
<gene>
    <name evidence="3" type="primary">LOC107271851</name>
</gene>
<accession>A0AAJ7C7G3</accession>
<dbReference type="Gene3D" id="1.20.1280.50">
    <property type="match status" value="1"/>
</dbReference>
<protein>
    <submittedName>
        <fullName evidence="3">Uncharacterized protein LOC107271851</fullName>
    </submittedName>
</protein>
<dbReference type="SMART" id="SM00256">
    <property type="entry name" value="FBOX"/>
    <property type="match status" value="1"/>
</dbReference>
<proteinExistence type="predicted"/>
<dbReference type="SUPFAM" id="SSF50978">
    <property type="entry name" value="WD40 repeat-like"/>
    <property type="match status" value="1"/>
</dbReference>
<dbReference type="AlphaFoldDB" id="A0AAJ7C7G3"/>
<dbReference type="RefSeq" id="XP_015603830.1">
    <property type="nucleotide sequence ID" value="XM_015748344.2"/>
</dbReference>
<dbReference type="InterPro" id="IPR036322">
    <property type="entry name" value="WD40_repeat_dom_sf"/>
</dbReference>
<dbReference type="SUPFAM" id="SSF81383">
    <property type="entry name" value="F-box domain"/>
    <property type="match status" value="1"/>
</dbReference>
<dbReference type="Proteomes" id="UP000694920">
    <property type="component" value="Unplaced"/>
</dbReference>
<feature type="domain" description="F-box" evidence="1">
    <location>
        <begin position="1"/>
        <end position="51"/>
    </location>
</feature>
<dbReference type="InterPro" id="IPR036047">
    <property type="entry name" value="F-box-like_dom_sf"/>
</dbReference>
<evidence type="ECO:0000313" key="2">
    <source>
        <dbReference type="Proteomes" id="UP000694920"/>
    </source>
</evidence>
<evidence type="ECO:0000313" key="3">
    <source>
        <dbReference type="RefSeq" id="XP_015603830.1"/>
    </source>
</evidence>
<dbReference type="InterPro" id="IPR001810">
    <property type="entry name" value="F-box_dom"/>
</dbReference>
<evidence type="ECO:0000259" key="1">
    <source>
        <dbReference type="PROSITE" id="PS50181"/>
    </source>
</evidence>
<sequence>MFPLEIWEFILQYCDPIDLIKYRRVCKSWNYLISRLLQTPGIWFNKCYKEIPFHIWQTILEKIYPDRIFKNMTYPSIASDVLYAECNFWDRTTGPIPRNWKEDELLIDYQVIANVVRSWYSWRRIECIIPHVHKLRVPWTKIPSRKITCLACTGSILAIGTSESEICIHDFVHAAGPPIVLINPTGPLRDIKILMRENIPQLLTRSNNDDVALLNLEESNAYRKLKGTIMSTFYGRYSVCNGKYIYYEHADGSTNYESILLPYDDQFVAMEIDMLKLTVLSAKGSIYLLKNNLCLSTYVRPPQEKIRNYFMFKSNVIICITFSGYLGISVNSKPWTLFNVFRCLGGQPTAVHFYSQLLILGLDTGEVHLYKVHTPKDLEFMNFDIPSSHKLVLDTEAIISVDVMDVAHNHVIFAATSQSTYFIQFK</sequence>
<name>A0AAJ7C7G3_CEPCN</name>
<dbReference type="KEGG" id="ccin:107271851"/>
<dbReference type="Pfam" id="PF00646">
    <property type="entry name" value="F-box"/>
    <property type="match status" value="1"/>
</dbReference>